<dbReference type="AlphaFoldDB" id="A0A1G9QUI3"/>
<dbReference type="EMBL" id="FNGU01000004">
    <property type="protein sequence ID" value="SDM14603.1"/>
    <property type="molecule type" value="Genomic_DNA"/>
</dbReference>
<reference evidence="2 3" key="1">
    <citation type="submission" date="2016-10" db="EMBL/GenBank/DDBJ databases">
        <authorList>
            <person name="de Groot N.N."/>
        </authorList>
    </citation>
    <scope>NUCLEOTIDE SEQUENCE [LARGE SCALE GENOMIC DNA]</scope>
    <source>
        <strain evidence="2 3">DSM 17813</strain>
    </source>
</reference>
<dbReference type="InterPro" id="IPR000595">
    <property type="entry name" value="cNMP-bd_dom"/>
</dbReference>
<dbReference type="STRING" id="392333.SAMN05660860_01909"/>
<dbReference type="OrthoDB" id="9784809at2"/>
<protein>
    <submittedName>
        <fullName evidence="2">Cyclic nucleotide-binding domain-containing protein</fullName>
    </submittedName>
</protein>
<dbReference type="InterPro" id="IPR045319">
    <property type="entry name" value="KAT/AKT"/>
</dbReference>
<dbReference type="SUPFAM" id="SSF51206">
    <property type="entry name" value="cAMP-binding domain-like"/>
    <property type="match status" value="1"/>
</dbReference>
<dbReference type="InterPro" id="IPR014710">
    <property type="entry name" value="RmlC-like_jellyroll"/>
</dbReference>
<dbReference type="Gene3D" id="2.60.120.10">
    <property type="entry name" value="Jelly Rolls"/>
    <property type="match status" value="1"/>
</dbReference>
<evidence type="ECO:0000313" key="2">
    <source>
        <dbReference type="EMBL" id="SDM14603.1"/>
    </source>
</evidence>
<dbReference type="GO" id="GO:0005249">
    <property type="term" value="F:voltage-gated potassium channel activity"/>
    <property type="evidence" value="ECO:0007669"/>
    <property type="project" value="InterPro"/>
</dbReference>
<evidence type="ECO:0000259" key="1">
    <source>
        <dbReference type="PROSITE" id="PS50042"/>
    </source>
</evidence>
<name>A0A1G9QUI3_9BACT</name>
<accession>A0A1G9QUI3</accession>
<dbReference type="PROSITE" id="PS50042">
    <property type="entry name" value="CNMP_BINDING_3"/>
    <property type="match status" value="1"/>
</dbReference>
<proteinExistence type="predicted"/>
<sequence>MAFAGLENCALLKGLDEGELVLLADSFNEKTMVEGTTVFIENMPGESLYLIQSGAVQISKATAEGEERTLIILGPEEVFGELAVVIQGRRPVTARIVEAACLLNLTRKEFNRLCDRHPRLGMKLMRNILRVFSERVRAAEEDYHQMLRFALGKSPHHAGGH</sequence>
<dbReference type="Pfam" id="PF00027">
    <property type="entry name" value="cNMP_binding"/>
    <property type="match status" value="1"/>
</dbReference>
<organism evidence="2 3">
    <name type="scientific">Geoalkalibacter ferrihydriticus</name>
    <dbReference type="NCBI Taxonomy" id="392333"/>
    <lineage>
        <taxon>Bacteria</taxon>
        <taxon>Pseudomonadati</taxon>
        <taxon>Thermodesulfobacteriota</taxon>
        <taxon>Desulfuromonadia</taxon>
        <taxon>Desulfuromonadales</taxon>
        <taxon>Geoalkalibacteraceae</taxon>
        <taxon>Geoalkalibacter</taxon>
    </lineage>
</organism>
<evidence type="ECO:0000313" key="3">
    <source>
        <dbReference type="Proteomes" id="UP000182146"/>
    </source>
</evidence>
<dbReference type="Proteomes" id="UP000182146">
    <property type="component" value="Unassembled WGS sequence"/>
</dbReference>
<dbReference type="InterPro" id="IPR018490">
    <property type="entry name" value="cNMP-bd_dom_sf"/>
</dbReference>
<dbReference type="CDD" id="cd00038">
    <property type="entry name" value="CAP_ED"/>
    <property type="match status" value="1"/>
</dbReference>
<feature type="domain" description="Cyclic nucleotide-binding" evidence="1">
    <location>
        <begin position="11"/>
        <end position="131"/>
    </location>
</feature>
<gene>
    <name evidence="2" type="ORF">SAMN05660860_01909</name>
</gene>
<dbReference type="PANTHER" id="PTHR45743">
    <property type="entry name" value="POTASSIUM CHANNEL AKT1"/>
    <property type="match status" value="1"/>
</dbReference>
<dbReference type="SMART" id="SM00100">
    <property type="entry name" value="cNMP"/>
    <property type="match status" value="1"/>
</dbReference>
<dbReference type="RefSeq" id="WP_052445845.1">
    <property type="nucleotide sequence ID" value="NZ_FNGU01000004.1"/>
</dbReference>